<reference evidence="2" key="1">
    <citation type="submission" date="2014-06" db="EMBL/GenBank/DDBJ databases">
        <title>Molecular and ecological studies on carbamate pesticide degrading bacteria isolated from agricultural soils.</title>
        <authorList>
            <person name="Kim D.-U."/>
            <person name="Ka J.-O."/>
        </authorList>
    </citation>
    <scope>NUCLEOTIDE SEQUENCE</scope>
    <source>
        <strain evidence="2">NS2</strain>
        <plasmid evidence="2">201</plasmid>
    </source>
</reference>
<evidence type="ECO:0000313" key="2">
    <source>
        <dbReference type="EMBL" id="AJW29348.1"/>
    </source>
</evidence>
<gene>
    <name evidence="2" type="ORF">plasmid201_160</name>
</gene>
<dbReference type="AlphaFoldDB" id="A0A0D4ZZH0"/>
<keyword evidence="1" id="KW-0732">Signal</keyword>
<protein>
    <submittedName>
        <fullName evidence="2">Uncharacterized protein</fullName>
    </submittedName>
</protein>
<geneLocation type="plasmid" evidence="2">
    <name>201</name>
</geneLocation>
<organism evidence="2">
    <name type="scientific">Sphingomonas sp. NS2</name>
    <dbReference type="NCBI Taxonomy" id="908605"/>
    <lineage>
        <taxon>Bacteria</taxon>
        <taxon>Pseudomonadati</taxon>
        <taxon>Pseudomonadota</taxon>
        <taxon>Alphaproteobacteria</taxon>
        <taxon>Sphingomonadales</taxon>
        <taxon>Sphingomonadaceae</taxon>
        <taxon>Sphingomonas</taxon>
    </lineage>
</organism>
<accession>A0A0D4ZZH0</accession>
<feature type="chain" id="PRO_5002290549" evidence="1">
    <location>
        <begin position="22"/>
        <end position="51"/>
    </location>
</feature>
<feature type="signal peptide" evidence="1">
    <location>
        <begin position="1"/>
        <end position="21"/>
    </location>
</feature>
<proteinExistence type="predicted"/>
<sequence>MARCQALDLTAMASVWMSAMAASVLSETLSGLSEQELQSSVLRADDKRGFI</sequence>
<dbReference type="EMBL" id="KM017070">
    <property type="protein sequence ID" value="AJW29348.1"/>
    <property type="molecule type" value="Genomic_DNA"/>
</dbReference>
<name>A0A0D4ZZH0_9SPHN</name>
<evidence type="ECO:0000256" key="1">
    <source>
        <dbReference type="SAM" id="SignalP"/>
    </source>
</evidence>
<keyword evidence="2" id="KW-0614">Plasmid</keyword>